<evidence type="ECO:0000256" key="2">
    <source>
        <dbReference type="ARBA" id="ARBA00022898"/>
    </source>
</evidence>
<dbReference type="InterPro" id="IPR001926">
    <property type="entry name" value="TrpB-like_PALP"/>
</dbReference>
<protein>
    <submittedName>
        <fullName evidence="4">Cysteine synthase A</fullName>
    </submittedName>
</protein>
<accession>A0A1H9MJU6</accession>
<dbReference type="CDD" id="cd01561">
    <property type="entry name" value="CBS_like"/>
    <property type="match status" value="1"/>
</dbReference>
<dbReference type="Pfam" id="PF00291">
    <property type="entry name" value="PALP"/>
    <property type="match status" value="1"/>
</dbReference>
<evidence type="ECO:0000256" key="1">
    <source>
        <dbReference type="ARBA" id="ARBA00001933"/>
    </source>
</evidence>
<dbReference type="InterPro" id="IPR036052">
    <property type="entry name" value="TrpB-like_PALP_sf"/>
</dbReference>
<gene>
    <name evidence="4" type="ORF">SAMN04487818_102197</name>
</gene>
<evidence type="ECO:0000313" key="4">
    <source>
        <dbReference type="EMBL" id="SER23956.1"/>
    </source>
</evidence>
<keyword evidence="2" id="KW-0663">Pyridoxal phosphate</keyword>
<comment type="cofactor">
    <cofactor evidence="1">
        <name>pyridoxal 5'-phosphate</name>
        <dbReference type="ChEBI" id="CHEBI:597326"/>
    </cofactor>
</comment>
<dbReference type="PANTHER" id="PTHR10314">
    <property type="entry name" value="CYSTATHIONINE BETA-SYNTHASE"/>
    <property type="match status" value="1"/>
</dbReference>
<dbReference type="GO" id="GO:1901605">
    <property type="term" value="P:alpha-amino acid metabolic process"/>
    <property type="evidence" value="ECO:0007669"/>
    <property type="project" value="UniProtKB-ARBA"/>
</dbReference>
<keyword evidence="5" id="KW-1185">Reference proteome</keyword>
<organism evidence="4 5">
    <name type="scientific">Actinokineospora terrae</name>
    <dbReference type="NCBI Taxonomy" id="155974"/>
    <lineage>
        <taxon>Bacteria</taxon>
        <taxon>Bacillati</taxon>
        <taxon>Actinomycetota</taxon>
        <taxon>Actinomycetes</taxon>
        <taxon>Pseudonocardiales</taxon>
        <taxon>Pseudonocardiaceae</taxon>
        <taxon>Actinokineospora</taxon>
    </lineage>
</organism>
<dbReference type="Proteomes" id="UP000199051">
    <property type="component" value="Unassembled WGS sequence"/>
</dbReference>
<proteinExistence type="predicted"/>
<name>A0A1H9MJU6_9PSEU</name>
<evidence type="ECO:0000313" key="5">
    <source>
        <dbReference type="Proteomes" id="UP000199051"/>
    </source>
</evidence>
<dbReference type="Gene3D" id="3.40.50.1100">
    <property type="match status" value="2"/>
</dbReference>
<feature type="domain" description="Tryptophan synthase beta chain-like PALP" evidence="3">
    <location>
        <begin position="40"/>
        <end position="287"/>
    </location>
</feature>
<dbReference type="RefSeq" id="WP_092775146.1">
    <property type="nucleotide sequence ID" value="NZ_FOGI01000002.1"/>
</dbReference>
<evidence type="ECO:0000259" key="3">
    <source>
        <dbReference type="Pfam" id="PF00291"/>
    </source>
</evidence>
<reference evidence="5" key="1">
    <citation type="submission" date="2016-10" db="EMBL/GenBank/DDBJ databases">
        <authorList>
            <person name="Varghese N."/>
            <person name="Submissions S."/>
        </authorList>
    </citation>
    <scope>NUCLEOTIDE SEQUENCE [LARGE SCALE GENOMIC DNA]</scope>
    <source>
        <strain evidence="5">DSM 44260</strain>
    </source>
</reference>
<sequence>MTVTMSAQTKAFPSIVEATELPRIIELGTNFYAASFTLMKLLPARFIIDRARRDGLLAPGGMVIETSSGTFGLGLALVCRRHGHPLVVVGDPAIDANLRTRLELLGARVEIVDDFDAPGGIQGARLERVRELSERNPGSYVPGQYDNPDNPAAYDIVADLLADTIGPIDRLVGPVGSGGSTGGLATALRLAGHDTRLSGVDTPGSVIFGDRNGPRLLRGLGSSIHAANVRHTAYDDVHWVGAGAAFHATRELYATHGIFAGPTSGASFLAARWHAAQDPDAVTVALMPDDGYRYLDSVYDESWLRANGLADAIAPAAPKAVTDPTDLDEHWSHLPWGRRELSAHR</sequence>
<dbReference type="EMBL" id="FOGI01000002">
    <property type="protein sequence ID" value="SER23956.1"/>
    <property type="molecule type" value="Genomic_DNA"/>
</dbReference>
<dbReference type="AlphaFoldDB" id="A0A1H9MJU6"/>
<dbReference type="InterPro" id="IPR050214">
    <property type="entry name" value="Cys_Synth/Cystath_Beta-Synth"/>
</dbReference>
<dbReference type="STRING" id="155974.SAMN04487818_102197"/>
<dbReference type="SUPFAM" id="SSF53686">
    <property type="entry name" value="Tryptophan synthase beta subunit-like PLP-dependent enzymes"/>
    <property type="match status" value="1"/>
</dbReference>